<feature type="transmembrane region" description="Helical" evidence="2">
    <location>
        <begin position="204"/>
        <end position="226"/>
    </location>
</feature>
<keyword evidence="2" id="KW-0812">Transmembrane</keyword>
<sequence length="228" mass="24825">MSRVPRWGFLLVGLVLAVGCGGTPRLVRLETGRGEPITFIPRPSEPVEVDDDDFTEAMEPLARDVRPSSSPHLFAYRLLLATDSEPGFRSPRRGLAQQASGASARTWRTQGTVPTNDGLTQSYRRWCERKDLPGDCLRLLAGGDSLDVAGRRTLALSIALDSVWDETFESLENMADPIAVQSAIVTSMAVYLTLWLLPEPVSKGAAAVLTASLIAWLGYDTVWGLIRG</sequence>
<evidence type="ECO:0000256" key="1">
    <source>
        <dbReference type="SAM" id="MobiDB-lite"/>
    </source>
</evidence>
<evidence type="ECO:0008006" key="5">
    <source>
        <dbReference type="Google" id="ProtNLM"/>
    </source>
</evidence>
<dbReference type="EMBL" id="CP071091">
    <property type="protein sequence ID" value="QSQ11743.1"/>
    <property type="molecule type" value="Genomic_DNA"/>
</dbReference>
<feature type="compositionally biased region" description="Polar residues" evidence="1">
    <location>
        <begin position="97"/>
        <end position="114"/>
    </location>
</feature>
<evidence type="ECO:0000256" key="2">
    <source>
        <dbReference type="SAM" id="Phobius"/>
    </source>
</evidence>
<evidence type="ECO:0000313" key="4">
    <source>
        <dbReference type="Proteomes" id="UP000663090"/>
    </source>
</evidence>
<dbReference type="Proteomes" id="UP000663090">
    <property type="component" value="Chromosome"/>
</dbReference>
<gene>
    <name evidence="3" type="ORF">JY572_25515</name>
</gene>
<proteinExistence type="predicted"/>
<feature type="region of interest" description="Disordered" evidence="1">
    <location>
        <begin position="88"/>
        <end position="114"/>
    </location>
</feature>
<reference evidence="3 4" key="1">
    <citation type="submission" date="2021-02" db="EMBL/GenBank/DDBJ databases">
        <title>De Novo genome assembly of isolated myxobacteria.</title>
        <authorList>
            <person name="Stevens D.C."/>
        </authorList>
    </citation>
    <scope>NUCLEOTIDE SEQUENCE [LARGE SCALE GENOMIC DNA]</scope>
    <source>
        <strain evidence="3 4">SCHIC003</strain>
    </source>
</reference>
<keyword evidence="4" id="KW-1185">Reference proteome</keyword>
<evidence type="ECO:0000313" key="3">
    <source>
        <dbReference type="EMBL" id="QSQ11743.1"/>
    </source>
</evidence>
<dbReference type="PROSITE" id="PS51257">
    <property type="entry name" value="PROKAR_LIPOPROTEIN"/>
    <property type="match status" value="1"/>
</dbReference>
<dbReference type="RefSeq" id="WP_206713483.1">
    <property type="nucleotide sequence ID" value="NZ_CP071091.1"/>
</dbReference>
<organism evidence="3 4">
    <name type="scientific">Myxococcus landrumensis</name>
    <dbReference type="NCBI Taxonomy" id="2813577"/>
    <lineage>
        <taxon>Bacteria</taxon>
        <taxon>Pseudomonadati</taxon>
        <taxon>Myxococcota</taxon>
        <taxon>Myxococcia</taxon>
        <taxon>Myxococcales</taxon>
        <taxon>Cystobacterineae</taxon>
        <taxon>Myxococcaceae</taxon>
        <taxon>Myxococcus</taxon>
    </lineage>
</organism>
<feature type="transmembrane region" description="Helical" evidence="2">
    <location>
        <begin position="178"/>
        <end position="197"/>
    </location>
</feature>
<name>A0ABX7MZW4_9BACT</name>
<protein>
    <recommendedName>
        <fullName evidence="5">Lipoprotein</fullName>
    </recommendedName>
</protein>
<keyword evidence="2" id="KW-1133">Transmembrane helix</keyword>
<keyword evidence="2" id="KW-0472">Membrane</keyword>
<accession>A0ABX7MZW4</accession>